<dbReference type="PANTHER" id="PTHR43433:SF4">
    <property type="entry name" value="NON-HEME CHLOROPEROXIDASE-RELATED"/>
    <property type="match status" value="1"/>
</dbReference>
<dbReference type="PRINTS" id="PR00111">
    <property type="entry name" value="ABHYDROLASE"/>
</dbReference>
<dbReference type="AlphaFoldDB" id="H5XKW4"/>
<dbReference type="InterPro" id="IPR000073">
    <property type="entry name" value="AB_hydrolase_1"/>
</dbReference>
<dbReference type="InterPro" id="IPR022742">
    <property type="entry name" value="Hydrolase_4"/>
</dbReference>
<dbReference type="STRING" id="882082.SaccyDRAFT_3120"/>
<organism evidence="2 3">
    <name type="scientific">Saccharomonospora cyanea NA-134</name>
    <dbReference type="NCBI Taxonomy" id="882082"/>
    <lineage>
        <taxon>Bacteria</taxon>
        <taxon>Bacillati</taxon>
        <taxon>Actinomycetota</taxon>
        <taxon>Actinomycetes</taxon>
        <taxon>Pseudonocardiales</taxon>
        <taxon>Pseudonocardiaceae</taxon>
        <taxon>Saccharomonospora</taxon>
    </lineage>
</organism>
<reference evidence="2 3" key="1">
    <citation type="submission" date="2011-11" db="EMBL/GenBank/DDBJ databases">
        <title>The Noncontiguous Finished sequence of Saccharomonospora cyanea NA-134.</title>
        <authorList>
            <consortium name="US DOE Joint Genome Institute"/>
            <person name="Lucas S."/>
            <person name="Han J."/>
            <person name="Lapidus A."/>
            <person name="Cheng J.-F."/>
            <person name="Goodwin L."/>
            <person name="Pitluck S."/>
            <person name="Peters L."/>
            <person name="Ovchinnikova G."/>
            <person name="Lu M."/>
            <person name="Detter J.C."/>
            <person name="Han C."/>
            <person name="Tapia R."/>
            <person name="Land M."/>
            <person name="Hauser L."/>
            <person name="Kyrpides N."/>
            <person name="Ivanova N."/>
            <person name="Pagani I."/>
            <person name="Brambilla E.-M."/>
            <person name="Klenk H.-P."/>
            <person name="Woyke T."/>
        </authorList>
    </citation>
    <scope>NUCLEOTIDE SEQUENCE [LARGE SCALE GENOMIC DNA]</scope>
    <source>
        <strain evidence="2 3">NA-134</strain>
    </source>
</reference>
<protein>
    <submittedName>
        <fullName evidence="2">Putative hydrolase or acyltransferase of alpha/beta superfamily</fullName>
    </submittedName>
</protein>
<dbReference type="RefSeq" id="WP_005457404.1">
    <property type="nucleotide sequence ID" value="NZ_CM001440.1"/>
</dbReference>
<dbReference type="Pfam" id="PF12146">
    <property type="entry name" value="Hydrolase_4"/>
    <property type="match status" value="1"/>
</dbReference>
<dbReference type="SUPFAM" id="SSF53474">
    <property type="entry name" value="alpha/beta-Hydrolases"/>
    <property type="match status" value="1"/>
</dbReference>
<dbReference type="OrthoDB" id="9802489at2"/>
<dbReference type="Proteomes" id="UP000002791">
    <property type="component" value="Chromosome"/>
</dbReference>
<dbReference type="HOGENOM" id="CLU_020336_33_0_11"/>
<keyword evidence="3" id="KW-1185">Reference proteome</keyword>
<dbReference type="InterPro" id="IPR050471">
    <property type="entry name" value="AB_hydrolase"/>
</dbReference>
<sequence>MDVRDTMGLAPVRDEGTWQGRLPYLVSGSGARLLYLPGITTTHRLPTGPDRWFQLAEIAPYTRAHEVWWVNRGTHLRGEVTLSDLACDYAEFVRDRLDAPVDVVGLSTGGSVALWLAAEHPDVVRRLVVVSAAHRLSPLGRAAQRVVAESVRCGRPRIMSSAMFAPLGATPRSRVLLAALGFVLGSVAFGRGDEDMVATLEAEDSADVAPRLGDIKAPTLLVAGDHDGFFDRSQYERTAAAIPGCRLVLVPGRGHLPTHTSVVSRPVLEYLAARVPTASR</sequence>
<dbReference type="GO" id="GO:0016746">
    <property type="term" value="F:acyltransferase activity"/>
    <property type="evidence" value="ECO:0007669"/>
    <property type="project" value="UniProtKB-KW"/>
</dbReference>
<accession>H5XKW4</accession>
<keyword evidence="2" id="KW-0378">Hydrolase</keyword>
<dbReference type="GO" id="GO:0016787">
    <property type="term" value="F:hydrolase activity"/>
    <property type="evidence" value="ECO:0007669"/>
    <property type="project" value="UniProtKB-KW"/>
</dbReference>
<dbReference type="Gene3D" id="3.40.50.1820">
    <property type="entry name" value="alpha/beta hydrolase"/>
    <property type="match status" value="1"/>
</dbReference>
<dbReference type="PANTHER" id="PTHR43433">
    <property type="entry name" value="HYDROLASE, ALPHA/BETA FOLD FAMILY PROTEIN"/>
    <property type="match status" value="1"/>
</dbReference>
<evidence type="ECO:0000313" key="2">
    <source>
        <dbReference type="EMBL" id="EHR61959.1"/>
    </source>
</evidence>
<gene>
    <name evidence="2" type="ORF">SaccyDRAFT_3120</name>
</gene>
<feature type="domain" description="Serine aminopeptidase S33" evidence="1">
    <location>
        <begin position="81"/>
        <end position="255"/>
    </location>
</feature>
<dbReference type="eggNOG" id="COG2021">
    <property type="taxonomic scope" value="Bacteria"/>
</dbReference>
<proteinExistence type="predicted"/>
<evidence type="ECO:0000259" key="1">
    <source>
        <dbReference type="Pfam" id="PF12146"/>
    </source>
</evidence>
<keyword evidence="2" id="KW-0808">Transferase</keyword>
<name>H5XKW4_9PSEU</name>
<dbReference type="EMBL" id="CM001440">
    <property type="protein sequence ID" value="EHR61959.1"/>
    <property type="molecule type" value="Genomic_DNA"/>
</dbReference>
<keyword evidence="2" id="KW-0012">Acyltransferase</keyword>
<dbReference type="InterPro" id="IPR029058">
    <property type="entry name" value="AB_hydrolase_fold"/>
</dbReference>
<evidence type="ECO:0000313" key="3">
    <source>
        <dbReference type="Proteomes" id="UP000002791"/>
    </source>
</evidence>